<proteinExistence type="predicted"/>
<organism evidence="1">
    <name type="scientific">Rhizophora mucronata</name>
    <name type="common">Asiatic mangrove</name>
    <dbReference type="NCBI Taxonomy" id="61149"/>
    <lineage>
        <taxon>Eukaryota</taxon>
        <taxon>Viridiplantae</taxon>
        <taxon>Streptophyta</taxon>
        <taxon>Embryophyta</taxon>
        <taxon>Tracheophyta</taxon>
        <taxon>Spermatophyta</taxon>
        <taxon>Magnoliopsida</taxon>
        <taxon>eudicotyledons</taxon>
        <taxon>Gunneridae</taxon>
        <taxon>Pentapetalae</taxon>
        <taxon>rosids</taxon>
        <taxon>fabids</taxon>
        <taxon>Malpighiales</taxon>
        <taxon>Rhizophoraceae</taxon>
        <taxon>Rhizophora</taxon>
    </lineage>
</organism>
<evidence type="ECO:0000313" key="1">
    <source>
        <dbReference type="EMBL" id="MBX60215.1"/>
    </source>
</evidence>
<name>A0A2P2PZU7_RHIMU</name>
<protein>
    <submittedName>
        <fullName evidence="1">Uncharacterized protein</fullName>
    </submittedName>
</protein>
<accession>A0A2P2PZU7</accession>
<dbReference type="AlphaFoldDB" id="A0A2P2PZU7"/>
<dbReference type="EMBL" id="GGEC01079731">
    <property type="protein sequence ID" value="MBX60215.1"/>
    <property type="molecule type" value="Transcribed_RNA"/>
</dbReference>
<sequence>MTFDSVKQERSKTLYKCLKTSSKG</sequence>
<reference evidence="1" key="1">
    <citation type="submission" date="2018-02" db="EMBL/GenBank/DDBJ databases">
        <title>Rhizophora mucronata_Transcriptome.</title>
        <authorList>
            <person name="Meera S.P."/>
            <person name="Sreeshan A."/>
            <person name="Augustine A."/>
        </authorList>
    </citation>
    <scope>NUCLEOTIDE SEQUENCE</scope>
    <source>
        <tissue evidence="1">Leaf</tissue>
    </source>
</reference>